<dbReference type="EMBL" id="QQOH01000002">
    <property type="protein sequence ID" value="RDE22528.1"/>
    <property type="molecule type" value="Genomic_DNA"/>
</dbReference>
<dbReference type="PANTHER" id="PTHR30255">
    <property type="entry name" value="SINGLE-STRANDED-DNA-SPECIFIC EXONUCLEASE RECJ"/>
    <property type="match status" value="1"/>
</dbReference>
<dbReference type="Gene3D" id="3.10.310.30">
    <property type="match status" value="1"/>
</dbReference>
<evidence type="ECO:0000256" key="4">
    <source>
        <dbReference type="ARBA" id="ARBA00022801"/>
    </source>
</evidence>
<dbReference type="InterPro" id="IPR038763">
    <property type="entry name" value="DHH_sf"/>
</dbReference>
<keyword evidence="6" id="KW-0175">Coiled coil</keyword>
<dbReference type="Proteomes" id="UP000253769">
    <property type="component" value="Unassembled WGS sequence"/>
</dbReference>
<keyword evidence="11" id="KW-1185">Reference proteome</keyword>
<feature type="coiled-coil region" evidence="6">
    <location>
        <begin position="314"/>
        <end position="341"/>
    </location>
</feature>
<comment type="similarity">
    <text evidence="1">Belongs to the RecJ family.</text>
</comment>
<dbReference type="InterPro" id="IPR051673">
    <property type="entry name" value="SSDNA_exonuclease_RecJ"/>
</dbReference>
<evidence type="ECO:0000256" key="3">
    <source>
        <dbReference type="ARBA" id="ARBA00022722"/>
    </source>
</evidence>
<evidence type="ECO:0000256" key="1">
    <source>
        <dbReference type="ARBA" id="ARBA00005915"/>
    </source>
</evidence>
<evidence type="ECO:0000313" key="11">
    <source>
        <dbReference type="Proteomes" id="UP000253769"/>
    </source>
</evidence>
<comment type="caution">
    <text evidence="10">The sequence shown here is derived from an EMBL/GenBank/DDBJ whole genome shotgun (WGS) entry which is preliminary data.</text>
</comment>
<dbReference type="PANTHER" id="PTHR30255:SF2">
    <property type="entry name" value="SINGLE-STRANDED-DNA-SPECIFIC EXONUCLEASE RECJ"/>
    <property type="match status" value="1"/>
</dbReference>
<dbReference type="OrthoDB" id="9809852at2"/>
<dbReference type="GO" id="GO:0006310">
    <property type="term" value="P:DNA recombination"/>
    <property type="evidence" value="ECO:0007669"/>
    <property type="project" value="InterPro"/>
</dbReference>
<dbReference type="RefSeq" id="WP_114695157.1">
    <property type="nucleotide sequence ID" value="NZ_QQOH01000002.1"/>
</dbReference>
<gene>
    <name evidence="10" type="primary">recJ</name>
    <name evidence="10" type="ORF">DV711_08005</name>
</gene>
<keyword evidence="3" id="KW-0540">Nuclease</keyword>
<feature type="domain" description="RecJ OB" evidence="9">
    <location>
        <begin position="469"/>
        <end position="575"/>
    </location>
</feature>
<keyword evidence="4" id="KW-0378">Hydrolase</keyword>
<dbReference type="InterPro" id="IPR003156">
    <property type="entry name" value="DHHA1_dom"/>
</dbReference>
<keyword evidence="5 10" id="KW-0269">Exonuclease</keyword>
<dbReference type="Pfam" id="PF17768">
    <property type="entry name" value="RecJ_OB"/>
    <property type="match status" value="1"/>
</dbReference>
<accession>A0A369WKE6</accession>
<evidence type="ECO:0000259" key="8">
    <source>
        <dbReference type="Pfam" id="PF02272"/>
    </source>
</evidence>
<sequence length="582" mass="64275">MHKQIVRRDEQAKPALLEAGLSPLLARIYSSRGVERPDQLDNSLKGLLPFHTMRDIEPAAELIAEAIEAGQRLLVVGDFDCDGATSSALAVSALRALGAQWAGYLVPNRFEYGYGLSPEIVAVAEQQQPDLLITVDNGISSVAGVRAAKEAGIKVVVTDHHLPGDELPEADALVNPNQHGCDFVAKNTCGVGVIWYVMTAVCRRLQTRGWFERRQQPVPNMADFLDLVALGTVADVVPLDHNNRILVDQGLKRIRAGRCRPGIKALAEIASRQLDKLVATDLGFAIGPRLNAAGRLEDMSIGIECLLSRSEPEARALALQLDELNQDRKQIEQQMQRQALKILDQISLDDETELPYGVCLFEPDWHEGVIGILASRIKERLHRPVIAFAEAEGGMIKGSARSIPGLHIRDVLAAVEAREPDLLAKYGGHAMAAGMSLERDKFERFSRAFDAEVRRQLDEEQLQARIESDGAMAVAEMNLEMARQLRDGGPWGQLFPEPLFDGEFELVQQRIVGERHLKLVLAPIEQGRPSGFCIDAIAFNVDLDVWPSQSNRARVAFKLDINEFRGRVSPQLMVDYLEPISE</sequence>
<dbReference type="Pfam" id="PF02272">
    <property type="entry name" value="DHHA1"/>
    <property type="match status" value="1"/>
</dbReference>
<dbReference type="GO" id="GO:0003676">
    <property type="term" value="F:nucleic acid binding"/>
    <property type="evidence" value="ECO:0007669"/>
    <property type="project" value="InterPro"/>
</dbReference>
<protein>
    <recommendedName>
        <fullName evidence="2">Single-stranded-DNA-specific exonuclease RecJ</fullName>
    </recommendedName>
</protein>
<organism evidence="10 11">
    <name type="scientific">Motiliproteus coralliicola</name>
    <dbReference type="NCBI Taxonomy" id="2283196"/>
    <lineage>
        <taxon>Bacteria</taxon>
        <taxon>Pseudomonadati</taxon>
        <taxon>Pseudomonadota</taxon>
        <taxon>Gammaproteobacteria</taxon>
        <taxon>Oceanospirillales</taxon>
        <taxon>Oceanospirillaceae</taxon>
        <taxon>Motiliproteus</taxon>
    </lineage>
</organism>
<dbReference type="NCBIfam" id="TIGR00644">
    <property type="entry name" value="recJ"/>
    <property type="match status" value="1"/>
</dbReference>
<dbReference type="GO" id="GO:0006281">
    <property type="term" value="P:DNA repair"/>
    <property type="evidence" value="ECO:0007669"/>
    <property type="project" value="InterPro"/>
</dbReference>
<evidence type="ECO:0000259" key="7">
    <source>
        <dbReference type="Pfam" id="PF01368"/>
    </source>
</evidence>
<dbReference type="InterPro" id="IPR004610">
    <property type="entry name" value="RecJ"/>
</dbReference>
<evidence type="ECO:0000259" key="9">
    <source>
        <dbReference type="Pfam" id="PF17768"/>
    </source>
</evidence>
<proteinExistence type="inferred from homology"/>
<dbReference type="Pfam" id="PF01368">
    <property type="entry name" value="DHH"/>
    <property type="match status" value="1"/>
</dbReference>
<dbReference type="FunFam" id="3.90.1640.30:FF:000001">
    <property type="entry name" value="Single-stranded-DNA-specific exonuclease RecJ"/>
    <property type="match status" value="1"/>
</dbReference>
<dbReference type="Gene3D" id="3.90.1640.30">
    <property type="match status" value="1"/>
</dbReference>
<dbReference type="InterPro" id="IPR041122">
    <property type="entry name" value="RecJ_OB"/>
</dbReference>
<evidence type="ECO:0000256" key="5">
    <source>
        <dbReference type="ARBA" id="ARBA00022839"/>
    </source>
</evidence>
<feature type="domain" description="DHHA1" evidence="8">
    <location>
        <begin position="361"/>
        <end position="453"/>
    </location>
</feature>
<reference evidence="10 11" key="1">
    <citation type="submission" date="2018-07" db="EMBL/GenBank/DDBJ databases">
        <title>Motiliproteus coralliicola sp. nov., a bacterium isolated from Coral.</title>
        <authorList>
            <person name="Wang G."/>
        </authorList>
    </citation>
    <scope>NUCLEOTIDE SEQUENCE [LARGE SCALE GENOMIC DNA]</scope>
    <source>
        <strain evidence="10 11">C34</strain>
    </source>
</reference>
<feature type="domain" description="DDH" evidence="7">
    <location>
        <begin position="73"/>
        <end position="232"/>
    </location>
</feature>
<dbReference type="GO" id="GO:0008409">
    <property type="term" value="F:5'-3' exonuclease activity"/>
    <property type="evidence" value="ECO:0007669"/>
    <property type="project" value="InterPro"/>
</dbReference>
<dbReference type="SUPFAM" id="SSF64182">
    <property type="entry name" value="DHH phosphoesterases"/>
    <property type="match status" value="1"/>
</dbReference>
<evidence type="ECO:0000256" key="6">
    <source>
        <dbReference type="SAM" id="Coils"/>
    </source>
</evidence>
<name>A0A369WKE6_9GAMM</name>
<evidence type="ECO:0000256" key="2">
    <source>
        <dbReference type="ARBA" id="ARBA00019841"/>
    </source>
</evidence>
<dbReference type="AlphaFoldDB" id="A0A369WKE6"/>
<dbReference type="InterPro" id="IPR001667">
    <property type="entry name" value="DDH_dom"/>
</dbReference>
<evidence type="ECO:0000313" key="10">
    <source>
        <dbReference type="EMBL" id="RDE22528.1"/>
    </source>
</evidence>